<gene>
    <name evidence="5" type="primary">ptb</name>
    <name evidence="5" type="ORF">MCBB_1517</name>
</gene>
<dbReference type="Proteomes" id="UP000094707">
    <property type="component" value="Chromosome I"/>
</dbReference>
<evidence type="ECO:0000259" key="4">
    <source>
        <dbReference type="Pfam" id="PF01515"/>
    </source>
</evidence>
<dbReference type="Gene3D" id="3.40.718.10">
    <property type="entry name" value="Isopropylmalate Dehydrogenase"/>
    <property type="match status" value="1"/>
</dbReference>
<keyword evidence="2 5" id="KW-0808">Transferase</keyword>
<dbReference type="STRING" id="118062.MCBB_1517"/>
<dbReference type="EC" id="2.3.1.19" evidence="5"/>
<dbReference type="InterPro" id="IPR050500">
    <property type="entry name" value="Phos_Acetyltrans/Butyryltrans"/>
</dbReference>
<evidence type="ECO:0000256" key="2">
    <source>
        <dbReference type="ARBA" id="ARBA00022679"/>
    </source>
</evidence>
<dbReference type="KEGG" id="mcub:MCBB_1517"/>
<dbReference type="PIRSF" id="PIRSF000428">
    <property type="entry name" value="P_Ac_trans"/>
    <property type="match status" value="1"/>
</dbReference>
<accession>A0A1D3L339</accession>
<dbReference type="InterPro" id="IPR012147">
    <property type="entry name" value="P_Ac_Bu_trans"/>
</dbReference>
<feature type="domain" description="Phosphate acetyl/butaryl transferase" evidence="4">
    <location>
        <begin position="72"/>
        <end position="294"/>
    </location>
</feature>
<dbReference type="SUPFAM" id="SSF53659">
    <property type="entry name" value="Isocitrate/Isopropylmalate dehydrogenase-like"/>
    <property type="match status" value="1"/>
</dbReference>
<dbReference type="PANTHER" id="PTHR43356:SF2">
    <property type="entry name" value="PHOSPHATE ACETYLTRANSFERASE"/>
    <property type="match status" value="1"/>
</dbReference>
<proteinExistence type="inferred from homology"/>
<keyword evidence="3 5" id="KW-0012">Acyltransferase</keyword>
<dbReference type="PATRIC" id="fig|129848.4.peg.1548"/>
<reference evidence="5 6" key="1">
    <citation type="submission" date="2016-08" db="EMBL/GenBank/DDBJ databases">
        <authorList>
            <person name="Seilhamer J.J."/>
        </authorList>
    </citation>
    <scope>NUCLEOTIDE SEQUENCE [LARGE SCALE GENOMIC DNA]</scope>
    <source>
        <strain evidence="5">Buetzberg</strain>
    </source>
</reference>
<dbReference type="GO" id="GO:0050182">
    <property type="term" value="F:phosphate butyryltransferase activity"/>
    <property type="evidence" value="ECO:0007669"/>
    <property type="project" value="UniProtKB-EC"/>
</dbReference>
<protein>
    <submittedName>
        <fullName evidence="5">Phosphate butyryltransferase</fullName>
        <ecNumber evidence="5">2.3.1.19</ecNumber>
    </submittedName>
</protein>
<comment type="similarity">
    <text evidence="1">Belongs to the phosphate acetyltransferase and butyryltransferase family.</text>
</comment>
<sequence>MITNFKQVFEKIKTHPKKQISVAVAHDPTVIEAVVKAHELGIADYILVGDKKRIVEISNNAGFHIQEEKIFNEPNNLKAIRKAVELVSSNRADILMKGMVHTDDFLRGVLDRDVGLRTGKIMSHINVLESTTLGRLLFVTDGGMNINPDLDTKASIILNAIYLANIFEIEEPKVAVTTAVELANPKMPSTIDASVLAKMSQRGQFSGKIIDGPFALDNAISPRAAKHKGITGPVAGKADIIIVPSIEAGNMLGKAHVYLTGGSLAGVVVGASAPVVMTSRADTAESKLNSIVTAVLMANMERTLSIKFGKVHY</sequence>
<evidence type="ECO:0000256" key="3">
    <source>
        <dbReference type="ARBA" id="ARBA00023315"/>
    </source>
</evidence>
<dbReference type="AlphaFoldDB" id="A0A1D3L339"/>
<dbReference type="Pfam" id="PF01515">
    <property type="entry name" value="PTA_PTB"/>
    <property type="match status" value="1"/>
</dbReference>
<name>A0A1D3L339_9EURY</name>
<dbReference type="NCBIfam" id="NF006045">
    <property type="entry name" value="PRK08190.1"/>
    <property type="match status" value="1"/>
</dbReference>
<dbReference type="EMBL" id="LT607756">
    <property type="protein sequence ID" value="SCG86072.1"/>
    <property type="molecule type" value="Genomic_DNA"/>
</dbReference>
<keyword evidence="6" id="KW-1185">Reference proteome</keyword>
<evidence type="ECO:0000313" key="6">
    <source>
        <dbReference type="Proteomes" id="UP000094707"/>
    </source>
</evidence>
<organism evidence="5 6">
    <name type="scientific">Methanobacterium congolense</name>
    <dbReference type="NCBI Taxonomy" id="118062"/>
    <lineage>
        <taxon>Archaea</taxon>
        <taxon>Methanobacteriati</taxon>
        <taxon>Methanobacteriota</taxon>
        <taxon>Methanomada group</taxon>
        <taxon>Methanobacteria</taxon>
        <taxon>Methanobacteriales</taxon>
        <taxon>Methanobacteriaceae</taxon>
        <taxon>Methanobacterium</taxon>
    </lineage>
</organism>
<dbReference type="PANTHER" id="PTHR43356">
    <property type="entry name" value="PHOSPHATE ACETYLTRANSFERASE"/>
    <property type="match status" value="1"/>
</dbReference>
<evidence type="ECO:0000313" key="5">
    <source>
        <dbReference type="EMBL" id="SCG86072.1"/>
    </source>
</evidence>
<dbReference type="InterPro" id="IPR002505">
    <property type="entry name" value="PTA_PTB"/>
</dbReference>
<dbReference type="NCBIfam" id="NF004472">
    <property type="entry name" value="PRK05805.1"/>
    <property type="match status" value="1"/>
</dbReference>
<evidence type="ECO:0000256" key="1">
    <source>
        <dbReference type="ARBA" id="ARBA00005656"/>
    </source>
</evidence>